<keyword evidence="2" id="KW-0456">Lyase</keyword>
<evidence type="ECO:0000256" key="1">
    <source>
        <dbReference type="ARBA" id="ARBA00023016"/>
    </source>
</evidence>
<organism evidence="6">
    <name type="scientific">Thermosporothrix sp. COM3</name>
    <dbReference type="NCBI Taxonomy" id="2490863"/>
    <lineage>
        <taxon>Bacteria</taxon>
        <taxon>Bacillati</taxon>
        <taxon>Chloroflexota</taxon>
        <taxon>Ktedonobacteria</taxon>
        <taxon>Ktedonobacterales</taxon>
        <taxon>Thermosporotrichaceae</taxon>
        <taxon>Thermosporothrix</taxon>
    </lineage>
</organism>
<dbReference type="AlphaFoldDB" id="A0A455SKL8"/>
<feature type="region of interest" description="Disordered" evidence="4">
    <location>
        <begin position="48"/>
        <end position="72"/>
    </location>
</feature>
<protein>
    <recommendedName>
        <fullName evidence="5">DJ-1/PfpI domain-containing protein</fullName>
    </recommendedName>
</protein>
<name>A0A455SKL8_9CHLR</name>
<dbReference type="InterPro" id="IPR050325">
    <property type="entry name" value="Prot/Nucl_acid_deglycase"/>
</dbReference>
<feature type="domain" description="DJ-1/PfpI" evidence="5">
    <location>
        <begin position="29"/>
        <end position="219"/>
    </location>
</feature>
<dbReference type="PANTHER" id="PTHR48094:SF11">
    <property type="entry name" value="GLUTATHIONE-INDEPENDENT GLYOXALASE HSP31-RELATED"/>
    <property type="match status" value="1"/>
</dbReference>
<dbReference type="GO" id="GO:0019243">
    <property type="term" value="P:methylglyoxal catabolic process to D-lactate via S-lactoyl-glutathione"/>
    <property type="evidence" value="ECO:0007669"/>
    <property type="project" value="TreeGrafter"/>
</dbReference>
<evidence type="ECO:0000256" key="4">
    <source>
        <dbReference type="SAM" id="MobiDB-lite"/>
    </source>
</evidence>
<dbReference type="GO" id="GO:0005737">
    <property type="term" value="C:cytoplasm"/>
    <property type="evidence" value="ECO:0007669"/>
    <property type="project" value="TreeGrafter"/>
</dbReference>
<dbReference type="PANTHER" id="PTHR48094">
    <property type="entry name" value="PROTEIN/NUCLEIC ACID DEGLYCASE DJ-1-RELATED"/>
    <property type="match status" value="1"/>
</dbReference>
<comment type="similarity">
    <text evidence="3">Belongs to the peptidase C56 family. HSP31-like subfamily.</text>
</comment>
<dbReference type="SUPFAM" id="SSF52317">
    <property type="entry name" value="Class I glutamine amidotransferase-like"/>
    <property type="match status" value="1"/>
</dbReference>
<reference evidence="6" key="1">
    <citation type="submission" date="2018-12" db="EMBL/GenBank/DDBJ databases">
        <title>Novel natural products biosynthetic potential of the class Ktedonobacteria.</title>
        <authorList>
            <person name="Zheng Y."/>
            <person name="Saitou A."/>
            <person name="Wang C.M."/>
            <person name="Toyoda A."/>
            <person name="Minakuchi Y."/>
            <person name="Sekiguchi Y."/>
            <person name="Ueda K."/>
            <person name="Takano H."/>
            <person name="Sakai Y."/>
            <person name="Yokota A."/>
            <person name="Yabe S."/>
        </authorList>
    </citation>
    <scope>NUCLEOTIDE SEQUENCE</scope>
    <source>
        <strain evidence="6">COM3</strain>
    </source>
</reference>
<dbReference type="InterPro" id="IPR029062">
    <property type="entry name" value="Class_I_gatase-like"/>
</dbReference>
<dbReference type="CDD" id="cd03141">
    <property type="entry name" value="GATase1_Hsp31_like"/>
    <property type="match status" value="1"/>
</dbReference>
<evidence type="ECO:0000259" key="5">
    <source>
        <dbReference type="Pfam" id="PF01965"/>
    </source>
</evidence>
<dbReference type="InterPro" id="IPR002818">
    <property type="entry name" value="DJ-1/PfpI"/>
</dbReference>
<dbReference type="Gene3D" id="3.40.50.880">
    <property type="match status" value="1"/>
</dbReference>
<keyword evidence="1" id="KW-0346">Stress response</keyword>
<evidence type="ECO:0000256" key="2">
    <source>
        <dbReference type="ARBA" id="ARBA00023239"/>
    </source>
</evidence>
<dbReference type="EMBL" id="AP019376">
    <property type="protein sequence ID" value="BBH87442.1"/>
    <property type="molecule type" value="Genomic_DNA"/>
</dbReference>
<proteinExistence type="inferred from homology"/>
<sequence length="224" mass="24274">MAISKRILIIVTSHDRIDATHPTGLWFEEFAIPYQAFRAQGFELTVASPKGGPVPVDPRSEPSTEEAAHTEQERSVLRQTLPLNEVQASDFDAVFLPGGHGTMFDLPENRTLHALLSDFASQNKVIAAVCHGPAGLVGVRLADGTPLVAGKTVTSFTNSEERAAELDKAMPFLLESRLRELGAHFVAQADWSDHVERDGRLITGQNPQSSKSVAQAVIEALQEA</sequence>
<evidence type="ECO:0000256" key="3">
    <source>
        <dbReference type="ARBA" id="ARBA00038493"/>
    </source>
</evidence>
<dbReference type="GO" id="GO:0019172">
    <property type="term" value="F:glyoxalase III activity"/>
    <property type="evidence" value="ECO:0007669"/>
    <property type="project" value="TreeGrafter"/>
</dbReference>
<evidence type="ECO:0000313" key="6">
    <source>
        <dbReference type="EMBL" id="BBH87442.1"/>
    </source>
</evidence>
<dbReference type="Pfam" id="PF01965">
    <property type="entry name" value="DJ-1_PfpI"/>
    <property type="match status" value="1"/>
</dbReference>
<accession>A0A455SKL8</accession>
<feature type="compositionally biased region" description="Basic and acidic residues" evidence="4">
    <location>
        <begin position="58"/>
        <end position="72"/>
    </location>
</feature>
<gene>
    <name evidence="6" type="ORF">KTC_21930</name>
</gene>